<protein>
    <submittedName>
        <fullName evidence="1">Uncharacterized protein</fullName>
    </submittedName>
</protein>
<dbReference type="RefSeq" id="WP_311132323.1">
    <property type="nucleotide sequence ID" value="NZ_LT559118.1"/>
</dbReference>
<gene>
    <name evidence="1" type="ORF">BN4615_P4137</name>
</gene>
<dbReference type="AlphaFoldDB" id="A0A1M4E6Y3"/>
<dbReference type="EMBL" id="LT559118">
    <property type="protein sequence ID" value="SBO94621.1"/>
    <property type="molecule type" value="Genomic_DNA"/>
</dbReference>
<accession>A0A1M4E6Y3</accession>
<organism evidence="1">
    <name type="scientific">Nonomuraea gerenzanensis</name>
    <dbReference type="NCBI Taxonomy" id="93944"/>
    <lineage>
        <taxon>Bacteria</taxon>
        <taxon>Bacillati</taxon>
        <taxon>Actinomycetota</taxon>
        <taxon>Actinomycetes</taxon>
        <taxon>Streptosporangiales</taxon>
        <taxon>Streptosporangiaceae</taxon>
        <taxon>Nonomuraea</taxon>
    </lineage>
</organism>
<sequence>MSHGGAPCPRAAWGGVPVVGAVARAAAPAVVTSLHAPPEALGVLAVPGDAPARGVGVTAPSRPLAVAARTSRPLAVVAGPPAGAVAALRA</sequence>
<name>A0A1M4E6Y3_9ACTN</name>
<proteinExistence type="predicted"/>
<reference evidence="1" key="1">
    <citation type="submission" date="2016-04" db="EMBL/GenBank/DDBJ databases">
        <authorList>
            <person name="Evans L.H."/>
            <person name="Alamgir A."/>
            <person name="Owens N."/>
            <person name="Weber N.D."/>
            <person name="Virtaneva K."/>
            <person name="Barbian K."/>
            <person name="Babar A."/>
            <person name="Rosenke K."/>
        </authorList>
    </citation>
    <scope>NUCLEOTIDE SEQUENCE</scope>
    <source>
        <strain evidence="1">Nono1</strain>
    </source>
</reference>
<evidence type="ECO:0000313" key="1">
    <source>
        <dbReference type="EMBL" id="SBO94621.1"/>
    </source>
</evidence>